<feature type="transmembrane region" description="Helical" evidence="2">
    <location>
        <begin position="32"/>
        <end position="55"/>
    </location>
</feature>
<dbReference type="Proteomes" id="UP001326715">
    <property type="component" value="Chromosome"/>
</dbReference>
<gene>
    <name evidence="3" type="ORF">SAMN05661012_06423</name>
    <name evidence="4" type="ORF">SR876_02950</name>
</gene>
<keyword evidence="2" id="KW-1133">Transmembrane helix</keyword>
<protein>
    <submittedName>
        <fullName evidence="3">Uncharacterized protein</fullName>
    </submittedName>
</protein>
<name>A0A1K1SYR1_9BACT</name>
<reference evidence="4 6" key="2">
    <citation type="submission" date="2023-11" db="EMBL/GenBank/DDBJ databases">
        <title>MicrobeMod: A computational toolkit for identifying prokaryotic methylation and restriction-modification with nanopore sequencing.</title>
        <authorList>
            <person name="Crits-Christoph A."/>
            <person name="Kang S.C."/>
            <person name="Lee H."/>
            <person name="Ostrov N."/>
        </authorList>
    </citation>
    <scope>NUCLEOTIDE SEQUENCE [LARGE SCALE GENOMIC DNA]</scope>
    <source>
        <strain evidence="4 6">ATCC 23090</strain>
    </source>
</reference>
<evidence type="ECO:0000256" key="1">
    <source>
        <dbReference type="SAM" id="MobiDB-lite"/>
    </source>
</evidence>
<dbReference type="EMBL" id="CP140154">
    <property type="protein sequence ID" value="WQG90439.1"/>
    <property type="molecule type" value="Genomic_DNA"/>
</dbReference>
<feature type="region of interest" description="Disordered" evidence="1">
    <location>
        <begin position="247"/>
        <end position="270"/>
    </location>
</feature>
<dbReference type="OrthoDB" id="1257168at2"/>
<keyword evidence="6" id="KW-1185">Reference proteome</keyword>
<keyword evidence="2" id="KW-0812">Transmembrane</keyword>
<dbReference type="STRING" id="1004.SAMN05661012_06423"/>
<accession>A0A1K1SYR1</accession>
<evidence type="ECO:0000256" key="2">
    <source>
        <dbReference type="SAM" id="Phobius"/>
    </source>
</evidence>
<keyword evidence="2" id="KW-0472">Membrane</keyword>
<evidence type="ECO:0000313" key="4">
    <source>
        <dbReference type="EMBL" id="WQG90439.1"/>
    </source>
</evidence>
<sequence>MSFLTKFSSTKKTVSDQQKGGKEKMVRQKAAIYLQYVAWFFSIILILGIISSLLFTTTTSAFSTALMWILGVCLSGIAIGFLFGIPKILQANKSKEAEGNVENRETNGEYQLQVNTNLTEISDWLTKIIVGLGLVNLSKLPPYIYSVATLLADGVCFKEMGTALAFAYGLLICFSVSGFLFGYLVTRLFLTNAFSKADQEAIKKVIEEAVGGQVAIVSEGVASAKAQLANIENNQSILSQTLFPEDEQADGNNQQQAETTSSPTTNPETFGLKKEEALSRLLKMADDYLTISDPDWAERVNQKDKSANRMGEYALKHSIQKDDIANIIRTNGNEGLIIALATMIAMRPENRDLNILLDLGKLVSRLHVRYRVLVALGTLASKKLIPLDSKNHILTFIQKYKAGADTSLMEMINNTTSLVQSSL</sequence>
<proteinExistence type="predicted"/>
<dbReference type="RefSeq" id="WP_072366290.1">
    <property type="nucleotide sequence ID" value="NZ_CP139972.1"/>
</dbReference>
<feature type="compositionally biased region" description="Low complexity" evidence="1">
    <location>
        <begin position="258"/>
        <end position="269"/>
    </location>
</feature>
<dbReference type="Proteomes" id="UP000183788">
    <property type="component" value="Unassembled WGS sequence"/>
</dbReference>
<organism evidence="3 5">
    <name type="scientific">Chitinophaga sancti</name>
    <dbReference type="NCBI Taxonomy" id="1004"/>
    <lineage>
        <taxon>Bacteria</taxon>
        <taxon>Pseudomonadati</taxon>
        <taxon>Bacteroidota</taxon>
        <taxon>Chitinophagia</taxon>
        <taxon>Chitinophagales</taxon>
        <taxon>Chitinophagaceae</taxon>
        <taxon>Chitinophaga</taxon>
    </lineage>
</organism>
<evidence type="ECO:0000313" key="5">
    <source>
        <dbReference type="Proteomes" id="UP000183788"/>
    </source>
</evidence>
<feature type="transmembrane region" description="Helical" evidence="2">
    <location>
        <begin position="165"/>
        <end position="186"/>
    </location>
</feature>
<evidence type="ECO:0000313" key="3">
    <source>
        <dbReference type="EMBL" id="SFW89388.1"/>
    </source>
</evidence>
<reference evidence="3 5" key="1">
    <citation type="submission" date="2016-11" db="EMBL/GenBank/DDBJ databases">
        <authorList>
            <person name="Jaros S."/>
            <person name="Januszkiewicz K."/>
            <person name="Wedrychowicz H."/>
        </authorList>
    </citation>
    <scope>NUCLEOTIDE SEQUENCE [LARGE SCALE GENOMIC DNA]</scope>
    <source>
        <strain evidence="3 5">DSM 784</strain>
    </source>
</reference>
<dbReference type="AlphaFoldDB" id="A0A1K1SYR1"/>
<dbReference type="EMBL" id="FPIZ01000040">
    <property type="protein sequence ID" value="SFW89388.1"/>
    <property type="molecule type" value="Genomic_DNA"/>
</dbReference>
<feature type="transmembrane region" description="Helical" evidence="2">
    <location>
        <begin position="61"/>
        <end position="85"/>
    </location>
</feature>
<evidence type="ECO:0000313" key="6">
    <source>
        <dbReference type="Proteomes" id="UP001326715"/>
    </source>
</evidence>